<dbReference type="PANTHER" id="PTHR34152">
    <property type="entry name" value="PROTEIN CBG12353-RELATED"/>
    <property type="match status" value="1"/>
</dbReference>
<sequence>MIIIQHQQEEVSKTSGVLFLILSNILYIVIPLYLLVIAAFSITKCPSNQFLPLWPVIVAVLIIIDRAIFWKILYNEAKFERNFPRPEIDDLDHIRAWEKDRLKSSSKILVLLKTNLRIVFFLAVLFGLVWSHDLLFKDDQCKPLLVFSIFLFSFVSLVCYLVSFIGTIYIHVVSWLSRMDDRAKMSLRSVM</sequence>
<accession>G0NSY9</accession>
<feature type="transmembrane region" description="Helical" evidence="1">
    <location>
        <begin position="53"/>
        <end position="73"/>
    </location>
</feature>
<dbReference type="OrthoDB" id="5824395at2759"/>
<dbReference type="HOGENOM" id="CLU_1422594_0_0_1"/>
<evidence type="ECO:0000313" key="3">
    <source>
        <dbReference type="Proteomes" id="UP000008068"/>
    </source>
</evidence>
<feature type="transmembrane region" description="Helical" evidence="1">
    <location>
        <begin position="150"/>
        <end position="176"/>
    </location>
</feature>
<dbReference type="FunCoup" id="G0NSY9">
    <property type="interactions" value="2"/>
</dbReference>
<name>G0NSY9_CAEBE</name>
<keyword evidence="3" id="KW-1185">Reference proteome</keyword>
<evidence type="ECO:0000256" key="1">
    <source>
        <dbReference type="SAM" id="Phobius"/>
    </source>
</evidence>
<keyword evidence="1" id="KW-0812">Transmembrane</keyword>
<dbReference type="EMBL" id="GL379941">
    <property type="protein sequence ID" value="EGT37020.1"/>
    <property type="molecule type" value="Genomic_DNA"/>
</dbReference>
<dbReference type="eggNOG" id="ENOG502TICH">
    <property type="taxonomic scope" value="Eukaryota"/>
</dbReference>
<dbReference type="InParanoid" id="G0NSY9"/>
<proteinExistence type="predicted"/>
<reference evidence="3" key="1">
    <citation type="submission" date="2011-07" db="EMBL/GenBank/DDBJ databases">
        <authorList>
            <consortium name="Caenorhabditis brenneri Sequencing and Analysis Consortium"/>
            <person name="Wilson R.K."/>
        </authorList>
    </citation>
    <scope>NUCLEOTIDE SEQUENCE [LARGE SCALE GENOMIC DNA]</scope>
    <source>
        <strain evidence="3">PB2801</strain>
    </source>
</reference>
<evidence type="ECO:0000313" key="2">
    <source>
        <dbReference type="EMBL" id="EGT37020.1"/>
    </source>
</evidence>
<keyword evidence="1" id="KW-0472">Membrane</keyword>
<protein>
    <submittedName>
        <fullName evidence="2">Uncharacterized protein</fullName>
    </submittedName>
</protein>
<dbReference type="OMA" id="MENTSKW"/>
<organism evidence="3">
    <name type="scientific">Caenorhabditis brenneri</name>
    <name type="common">Nematode worm</name>
    <dbReference type="NCBI Taxonomy" id="135651"/>
    <lineage>
        <taxon>Eukaryota</taxon>
        <taxon>Metazoa</taxon>
        <taxon>Ecdysozoa</taxon>
        <taxon>Nematoda</taxon>
        <taxon>Chromadorea</taxon>
        <taxon>Rhabditida</taxon>
        <taxon>Rhabditina</taxon>
        <taxon>Rhabditomorpha</taxon>
        <taxon>Rhabditoidea</taxon>
        <taxon>Rhabditidae</taxon>
        <taxon>Peloderinae</taxon>
        <taxon>Caenorhabditis</taxon>
    </lineage>
</organism>
<dbReference type="Proteomes" id="UP000008068">
    <property type="component" value="Unassembled WGS sequence"/>
</dbReference>
<dbReference type="PANTHER" id="PTHR34152:SF6">
    <property type="entry name" value="GPDPASE_MEMB DOMAIN-CONTAINING PROTEIN-RELATED"/>
    <property type="match status" value="1"/>
</dbReference>
<feature type="transmembrane region" description="Helical" evidence="1">
    <location>
        <begin position="108"/>
        <end position="130"/>
    </location>
</feature>
<gene>
    <name evidence="2" type="ORF">CAEBREN_19070</name>
</gene>
<keyword evidence="1" id="KW-1133">Transmembrane helix</keyword>
<feature type="transmembrane region" description="Helical" evidence="1">
    <location>
        <begin position="17"/>
        <end position="41"/>
    </location>
</feature>
<dbReference type="AlphaFoldDB" id="G0NSY9"/>